<dbReference type="InterPro" id="IPR039417">
    <property type="entry name" value="Peptidase_C1A_papain-like"/>
</dbReference>
<keyword evidence="5" id="KW-0865">Zymogen</keyword>
<keyword evidence="6" id="KW-1015">Disulfide bond</keyword>
<dbReference type="InterPro" id="IPR013201">
    <property type="entry name" value="Prot_inhib_I29"/>
</dbReference>
<dbReference type="SUPFAM" id="SSF54001">
    <property type="entry name" value="Cysteine proteinases"/>
    <property type="match status" value="1"/>
</dbReference>
<keyword evidence="4" id="KW-0788">Thiol protease</keyword>
<dbReference type="Gene3D" id="3.90.70.10">
    <property type="entry name" value="Cysteine proteinases"/>
    <property type="match status" value="1"/>
</dbReference>
<dbReference type="InterPro" id="IPR000668">
    <property type="entry name" value="Peptidase_C1A_C"/>
</dbReference>
<accession>A0A9J6C3Q3</accession>
<feature type="domain" description="Peptidase C1A papain C-terminal" evidence="8">
    <location>
        <begin position="119"/>
        <end position="342"/>
    </location>
</feature>
<evidence type="ECO:0000313" key="10">
    <source>
        <dbReference type="Proteomes" id="UP001107558"/>
    </source>
</evidence>
<dbReference type="PROSITE" id="PS00139">
    <property type="entry name" value="THIOL_PROTEASE_CYS"/>
    <property type="match status" value="1"/>
</dbReference>
<dbReference type="GO" id="GO:0006508">
    <property type="term" value="P:proteolysis"/>
    <property type="evidence" value="ECO:0007669"/>
    <property type="project" value="UniProtKB-KW"/>
</dbReference>
<organism evidence="9 10">
    <name type="scientific">Polypedilum vanderplanki</name>
    <name type="common">Sleeping chironomid midge</name>
    <dbReference type="NCBI Taxonomy" id="319348"/>
    <lineage>
        <taxon>Eukaryota</taxon>
        <taxon>Metazoa</taxon>
        <taxon>Ecdysozoa</taxon>
        <taxon>Arthropoda</taxon>
        <taxon>Hexapoda</taxon>
        <taxon>Insecta</taxon>
        <taxon>Pterygota</taxon>
        <taxon>Neoptera</taxon>
        <taxon>Endopterygota</taxon>
        <taxon>Diptera</taxon>
        <taxon>Nematocera</taxon>
        <taxon>Chironomoidea</taxon>
        <taxon>Chironomidae</taxon>
        <taxon>Chironominae</taxon>
        <taxon>Polypedilum</taxon>
        <taxon>Polypedilum</taxon>
    </lineage>
</organism>
<keyword evidence="10" id="KW-1185">Reference proteome</keyword>
<name>A0A9J6C3Q3_POLVA</name>
<dbReference type="InterPro" id="IPR025660">
    <property type="entry name" value="Pept_his_AS"/>
</dbReference>
<evidence type="ECO:0000256" key="5">
    <source>
        <dbReference type="ARBA" id="ARBA00023145"/>
    </source>
</evidence>
<feature type="signal peptide" evidence="7">
    <location>
        <begin position="1"/>
        <end position="20"/>
    </location>
</feature>
<sequence>MNYKLIFISSFLLISQSTQLFIDNPKLSTWMMENGEKFFNLSESILTKVQQSVLDNLQIIEKHNKEVSDFILGLNEFSDLDKKEFVKCYCKTVMPKQFLPDRPKLARAKALNNFTIDNLPESFSWKEHFERVKMQGKCGSCYAFSVTSMLEAMNKKKNSSWNYELSPQYILDCDSKNDGCDGGWPAESLMFLKYKSKNEAPTLENYPYIKKQKECKMTGFPKVKLNIDEVFEFKFRGDEKQMRLHLVNYGPLVITMHVNDDTGLFQNYKKGIFYEKECSNDCKIINHAMVLIGYGVTNDDEKKPYYLVLNSWGKSWGEEGYIRMAADRGNNCNVACFGVVAT</sequence>
<dbReference type="InterPro" id="IPR000169">
    <property type="entry name" value="Pept_cys_AS"/>
</dbReference>
<proteinExistence type="inferred from homology"/>
<keyword evidence="2" id="KW-0645">Protease</keyword>
<evidence type="ECO:0000259" key="8">
    <source>
        <dbReference type="SMART" id="SM00645"/>
    </source>
</evidence>
<dbReference type="PANTHER" id="PTHR12411">
    <property type="entry name" value="CYSTEINE PROTEASE FAMILY C1-RELATED"/>
    <property type="match status" value="1"/>
</dbReference>
<dbReference type="Pfam" id="PF00112">
    <property type="entry name" value="Peptidase_C1"/>
    <property type="match status" value="1"/>
</dbReference>
<dbReference type="PROSITE" id="PS00639">
    <property type="entry name" value="THIOL_PROTEASE_HIS"/>
    <property type="match status" value="1"/>
</dbReference>
<gene>
    <name evidence="9" type="ORF">PVAND_006359</name>
</gene>
<reference evidence="9" key="1">
    <citation type="submission" date="2021-03" db="EMBL/GenBank/DDBJ databases">
        <title>Chromosome level genome of the anhydrobiotic midge Polypedilum vanderplanki.</title>
        <authorList>
            <person name="Yoshida Y."/>
            <person name="Kikawada T."/>
            <person name="Gusev O."/>
        </authorList>
    </citation>
    <scope>NUCLEOTIDE SEQUENCE</scope>
    <source>
        <strain evidence="9">NIAS01</strain>
        <tissue evidence="9">Whole body or cell culture</tissue>
    </source>
</reference>
<dbReference type="AlphaFoldDB" id="A0A9J6C3Q3"/>
<evidence type="ECO:0000256" key="1">
    <source>
        <dbReference type="ARBA" id="ARBA00008455"/>
    </source>
</evidence>
<evidence type="ECO:0000313" key="9">
    <source>
        <dbReference type="EMBL" id="KAG5676533.1"/>
    </source>
</evidence>
<evidence type="ECO:0000256" key="3">
    <source>
        <dbReference type="ARBA" id="ARBA00022801"/>
    </source>
</evidence>
<dbReference type="CDD" id="cd02248">
    <property type="entry name" value="Peptidase_C1A"/>
    <property type="match status" value="1"/>
</dbReference>
<dbReference type="EMBL" id="JADBJN010000002">
    <property type="protein sequence ID" value="KAG5676533.1"/>
    <property type="molecule type" value="Genomic_DNA"/>
</dbReference>
<evidence type="ECO:0000256" key="6">
    <source>
        <dbReference type="ARBA" id="ARBA00023157"/>
    </source>
</evidence>
<comment type="caution">
    <text evidence="9">The sequence shown here is derived from an EMBL/GenBank/DDBJ whole genome shotgun (WGS) entry which is preliminary data.</text>
</comment>
<dbReference type="Pfam" id="PF08246">
    <property type="entry name" value="Inhibitor_I29"/>
    <property type="match status" value="1"/>
</dbReference>
<protein>
    <recommendedName>
        <fullName evidence="8">Peptidase C1A papain C-terminal domain-containing protein</fullName>
    </recommendedName>
</protein>
<dbReference type="SMART" id="SM00645">
    <property type="entry name" value="Pept_C1"/>
    <property type="match status" value="1"/>
</dbReference>
<comment type="similarity">
    <text evidence="1">Belongs to the peptidase C1 family.</text>
</comment>
<dbReference type="GO" id="GO:0008234">
    <property type="term" value="F:cysteine-type peptidase activity"/>
    <property type="evidence" value="ECO:0007669"/>
    <property type="project" value="UniProtKB-KW"/>
</dbReference>
<dbReference type="InterPro" id="IPR013128">
    <property type="entry name" value="Peptidase_C1A"/>
</dbReference>
<feature type="chain" id="PRO_5039896922" description="Peptidase C1A papain C-terminal domain-containing protein" evidence="7">
    <location>
        <begin position="21"/>
        <end position="342"/>
    </location>
</feature>
<evidence type="ECO:0000256" key="7">
    <source>
        <dbReference type="SAM" id="SignalP"/>
    </source>
</evidence>
<dbReference type="InterPro" id="IPR038765">
    <property type="entry name" value="Papain-like_cys_pep_sf"/>
</dbReference>
<dbReference type="Proteomes" id="UP001107558">
    <property type="component" value="Chromosome 2"/>
</dbReference>
<keyword evidence="7" id="KW-0732">Signal</keyword>
<evidence type="ECO:0000256" key="4">
    <source>
        <dbReference type="ARBA" id="ARBA00022807"/>
    </source>
</evidence>
<dbReference type="OrthoDB" id="387093at2759"/>
<dbReference type="PRINTS" id="PR00705">
    <property type="entry name" value="PAPAIN"/>
</dbReference>
<evidence type="ECO:0000256" key="2">
    <source>
        <dbReference type="ARBA" id="ARBA00022670"/>
    </source>
</evidence>
<keyword evidence="3" id="KW-0378">Hydrolase</keyword>